<evidence type="ECO:0000256" key="1">
    <source>
        <dbReference type="ARBA" id="ARBA00004776"/>
    </source>
</evidence>
<evidence type="ECO:0000256" key="4">
    <source>
        <dbReference type="ARBA" id="ARBA00022679"/>
    </source>
</evidence>
<comment type="similarity">
    <text evidence="2">Belongs to the glycosyltransferase 2 family.</text>
</comment>
<protein>
    <recommendedName>
        <fullName evidence="6">Glycosyltransferase 2-like domain-containing protein</fullName>
    </recommendedName>
</protein>
<feature type="domain" description="Glycosyltransferase 2-like" evidence="6">
    <location>
        <begin position="9"/>
        <end position="173"/>
    </location>
</feature>
<dbReference type="SUPFAM" id="SSF53448">
    <property type="entry name" value="Nucleotide-diphospho-sugar transferases"/>
    <property type="match status" value="1"/>
</dbReference>
<dbReference type="Gene3D" id="3.90.550.10">
    <property type="entry name" value="Spore Coat Polysaccharide Biosynthesis Protein SpsA, Chain A"/>
    <property type="match status" value="1"/>
</dbReference>
<proteinExistence type="inferred from homology"/>
<dbReference type="Pfam" id="PF00535">
    <property type="entry name" value="Glycos_transf_2"/>
    <property type="match status" value="1"/>
</dbReference>
<keyword evidence="8" id="KW-1185">Reference proteome</keyword>
<comment type="caution">
    <text evidence="7">The sequence shown here is derived from an EMBL/GenBank/DDBJ whole genome shotgun (WGS) entry which is preliminary data.</text>
</comment>
<gene>
    <name evidence="7" type="ORF">Raf01_20300</name>
</gene>
<dbReference type="Proteomes" id="UP000642748">
    <property type="component" value="Unassembled WGS sequence"/>
</dbReference>
<keyword evidence="3" id="KW-0328">Glycosyltransferase</keyword>
<feature type="region of interest" description="Disordered" evidence="5">
    <location>
        <begin position="308"/>
        <end position="360"/>
    </location>
</feature>
<name>A0A8J3VQ06_9ACTN</name>
<dbReference type="InterPro" id="IPR029044">
    <property type="entry name" value="Nucleotide-diphossugar_trans"/>
</dbReference>
<evidence type="ECO:0000256" key="5">
    <source>
        <dbReference type="SAM" id="MobiDB-lite"/>
    </source>
</evidence>
<organism evidence="7 8">
    <name type="scientific">Rugosimonospora africana</name>
    <dbReference type="NCBI Taxonomy" id="556532"/>
    <lineage>
        <taxon>Bacteria</taxon>
        <taxon>Bacillati</taxon>
        <taxon>Actinomycetota</taxon>
        <taxon>Actinomycetes</taxon>
        <taxon>Micromonosporales</taxon>
        <taxon>Micromonosporaceae</taxon>
        <taxon>Rugosimonospora</taxon>
    </lineage>
</organism>
<evidence type="ECO:0000313" key="8">
    <source>
        <dbReference type="Proteomes" id="UP000642748"/>
    </source>
</evidence>
<dbReference type="InterPro" id="IPR001173">
    <property type="entry name" value="Glyco_trans_2-like"/>
</dbReference>
<dbReference type="AlphaFoldDB" id="A0A8J3VQ06"/>
<evidence type="ECO:0000259" key="6">
    <source>
        <dbReference type="Pfam" id="PF00535"/>
    </source>
</evidence>
<evidence type="ECO:0000256" key="3">
    <source>
        <dbReference type="ARBA" id="ARBA00022676"/>
    </source>
</evidence>
<accession>A0A8J3VQ06</accession>
<dbReference type="PANTHER" id="PTHR43179:SF12">
    <property type="entry name" value="GALACTOFURANOSYLTRANSFERASE GLFT2"/>
    <property type="match status" value="1"/>
</dbReference>
<dbReference type="PANTHER" id="PTHR43179">
    <property type="entry name" value="RHAMNOSYLTRANSFERASE WBBL"/>
    <property type="match status" value="1"/>
</dbReference>
<dbReference type="EMBL" id="BONZ01000017">
    <property type="protein sequence ID" value="GIH13858.1"/>
    <property type="molecule type" value="Genomic_DNA"/>
</dbReference>
<evidence type="ECO:0000256" key="2">
    <source>
        <dbReference type="ARBA" id="ARBA00006739"/>
    </source>
</evidence>
<dbReference type="GO" id="GO:0016757">
    <property type="term" value="F:glycosyltransferase activity"/>
    <property type="evidence" value="ECO:0007669"/>
    <property type="project" value="UniProtKB-KW"/>
</dbReference>
<evidence type="ECO:0000313" key="7">
    <source>
        <dbReference type="EMBL" id="GIH13858.1"/>
    </source>
</evidence>
<comment type="pathway">
    <text evidence="1">Cell wall biogenesis; cell wall polysaccharide biosynthesis.</text>
</comment>
<reference evidence="7" key="1">
    <citation type="submission" date="2021-01" db="EMBL/GenBank/DDBJ databases">
        <title>Whole genome shotgun sequence of Rugosimonospora africana NBRC 104875.</title>
        <authorList>
            <person name="Komaki H."/>
            <person name="Tamura T."/>
        </authorList>
    </citation>
    <scope>NUCLEOTIDE SEQUENCE</scope>
    <source>
        <strain evidence="7">NBRC 104875</strain>
    </source>
</reference>
<keyword evidence="4" id="KW-0808">Transferase</keyword>
<sequence length="360" mass="37730">MTVADPQVSVVIPCHTLERTQHLTRAVASALAQHPAPAEVVVSVDHNDALADFARSTLTGVTVVTNEYARGVSGNRNTGVAHTGTPLVALLDDDAYAHPGWLAGLVGPFEDLRVIGSGGAIVPIWESPRPSWFPDEFLWAVGGSYTGMPTMTARVRNVWSASMAVRRTAFEAVGGFRVGFGKVGDRARPEDTDLCLRMSKATGGTWMYVPQSRIDHPVPTARTTLRFFLGRCFNEGRGKVEMGRLNDGRESLDSERDYLRKTLPKAVGRGVAATLRGQGAANAGRAVAVLAGMCAAAAGGAVETLRPHRPADPSVAPDLPVAPGLPAASDLSAAPDLPAGSDFPAAPSLPAENASVGERA</sequence>